<feature type="transmembrane region" description="Helical" evidence="2">
    <location>
        <begin position="50"/>
        <end position="71"/>
    </location>
</feature>
<dbReference type="RefSeq" id="WP_386676316.1">
    <property type="nucleotide sequence ID" value="NZ_JBHLTG010000013.1"/>
</dbReference>
<evidence type="ECO:0000256" key="1">
    <source>
        <dbReference type="SAM" id="MobiDB-lite"/>
    </source>
</evidence>
<dbReference type="EMBL" id="JBHLTG010000013">
    <property type="protein sequence ID" value="MFC0682361.1"/>
    <property type="molecule type" value="Genomic_DNA"/>
</dbReference>
<reference evidence="3 4" key="1">
    <citation type="submission" date="2024-09" db="EMBL/GenBank/DDBJ databases">
        <authorList>
            <person name="Sun Q."/>
            <person name="Mori K."/>
        </authorList>
    </citation>
    <scope>NUCLEOTIDE SEQUENCE [LARGE SCALE GENOMIC DNA]</scope>
    <source>
        <strain evidence="3 4">KCTC 23076</strain>
    </source>
</reference>
<accession>A0ABV6RZF7</accession>
<comment type="caution">
    <text evidence="3">The sequence shown here is derived from an EMBL/GenBank/DDBJ whole genome shotgun (WGS) entry which is preliminary data.</text>
</comment>
<feature type="region of interest" description="Disordered" evidence="1">
    <location>
        <begin position="162"/>
        <end position="210"/>
    </location>
</feature>
<feature type="transmembrane region" description="Helical" evidence="2">
    <location>
        <begin position="12"/>
        <end position="30"/>
    </location>
</feature>
<evidence type="ECO:0000256" key="2">
    <source>
        <dbReference type="SAM" id="Phobius"/>
    </source>
</evidence>
<keyword evidence="4" id="KW-1185">Reference proteome</keyword>
<feature type="transmembrane region" description="Helical" evidence="2">
    <location>
        <begin position="78"/>
        <end position="99"/>
    </location>
</feature>
<gene>
    <name evidence="3" type="ORF">ACFFGH_31410</name>
</gene>
<dbReference type="InterPro" id="IPR019051">
    <property type="entry name" value="Trp_biosyn_TM_oprn/chp"/>
</dbReference>
<keyword evidence="2" id="KW-0812">Transmembrane</keyword>
<proteinExistence type="predicted"/>
<name>A0ABV6RZF7_9GAMM</name>
<sequence length="210" mass="20840">MTEHASGGRRLRIATITGMLLLHALALAAWTGTWLTGRVQDTPLAVGGDVAAPALPALSLCGLALAAALTISGPFFRAVLAVLQVLLGISIALSGILVLGNPAAAAAPAVTARTGVGGSAGVAELLDGATATALPVLAVAIGAASAALGVLLPATSRHWPTRSRRFSTDAADTAGGTDPIEEWDALSGGADPTAEPEVPRRSDRDAGGFE</sequence>
<keyword evidence="2" id="KW-1133">Transmembrane helix</keyword>
<protein>
    <submittedName>
        <fullName evidence="3">Trp biosynthesis-associated membrane protein</fullName>
    </submittedName>
</protein>
<evidence type="ECO:0000313" key="4">
    <source>
        <dbReference type="Proteomes" id="UP001589896"/>
    </source>
</evidence>
<feature type="transmembrane region" description="Helical" evidence="2">
    <location>
        <begin position="133"/>
        <end position="155"/>
    </location>
</feature>
<feature type="compositionally biased region" description="Basic and acidic residues" evidence="1">
    <location>
        <begin position="197"/>
        <end position="210"/>
    </location>
</feature>
<dbReference type="Pfam" id="PF09534">
    <property type="entry name" value="Trp_oprn_chp"/>
    <property type="match status" value="1"/>
</dbReference>
<evidence type="ECO:0000313" key="3">
    <source>
        <dbReference type="EMBL" id="MFC0682361.1"/>
    </source>
</evidence>
<organism evidence="3 4">
    <name type="scientific">Lysobacter korlensis</name>
    <dbReference type="NCBI Taxonomy" id="553636"/>
    <lineage>
        <taxon>Bacteria</taxon>
        <taxon>Pseudomonadati</taxon>
        <taxon>Pseudomonadota</taxon>
        <taxon>Gammaproteobacteria</taxon>
        <taxon>Lysobacterales</taxon>
        <taxon>Lysobacteraceae</taxon>
        <taxon>Lysobacter</taxon>
    </lineage>
</organism>
<dbReference type="Proteomes" id="UP001589896">
    <property type="component" value="Unassembled WGS sequence"/>
</dbReference>
<keyword evidence="2" id="KW-0472">Membrane</keyword>